<evidence type="ECO:0000313" key="3">
    <source>
        <dbReference type="Proteomes" id="UP000646738"/>
    </source>
</evidence>
<dbReference type="Proteomes" id="UP000646738">
    <property type="component" value="Unassembled WGS sequence"/>
</dbReference>
<accession>A0ABQ3R8I6</accession>
<evidence type="ECO:0000256" key="1">
    <source>
        <dbReference type="SAM" id="MobiDB-lite"/>
    </source>
</evidence>
<name>A0ABQ3R8I6_STRRR</name>
<reference evidence="3" key="1">
    <citation type="submission" date="2023-07" db="EMBL/GenBank/DDBJ databases">
        <title>Whole genome shotgun sequence of Streptomyces achromogenes subsp. rubradiris NBRC 14000.</title>
        <authorList>
            <person name="Komaki H."/>
            <person name="Tamura T."/>
        </authorList>
    </citation>
    <scope>NUCLEOTIDE SEQUENCE [LARGE SCALE GENOMIC DNA]</scope>
    <source>
        <strain evidence="3">NBRC 14000</strain>
    </source>
</reference>
<keyword evidence="3" id="KW-1185">Reference proteome</keyword>
<dbReference type="EMBL" id="BNEA01000007">
    <property type="protein sequence ID" value="GHI52165.1"/>
    <property type="molecule type" value="Genomic_DNA"/>
</dbReference>
<organism evidence="2 3">
    <name type="scientific">Streptomyces rubradiris</name>
    <name type="common">Streptomyces achromogenes subsp. rubradiris</name>
    <dbReference type="NCBI Taxonomy" id="285531"/>
    <lineage>
        <taxon>Bacteria</taxon>
        <taxon>Bacillati</taxon>
        <taxon>Actinomycetota</taxon>
        <taxon>Actinomycetes</taxon>
        <taxon>Kitasatosporales</taxon>
        <taxon>Streptomycetaceae</taxon>
        <taxon>Streptomyces</taxon>
    </lineage>
</organism>
<comment type="caution">
    <text evidence="2">The sequence shown here is derived from an EMBL/GenBank/DDBJ whole genome shotgun (WGS) entry which is preliminary data.</text>
</comment>
<protein>
    <submittedName>
        <fullName evidence="2">Uncharacterized protein</fullName>
    </submittedName>
</protein>
<evidence type="ECO:0000313" key="2">
    <source>
        <dbReference type="EMBL" id="GHI52165.1"/>
    </source>
</evidence>
<feature type="region of interest" description="Disordered" evidence="1">
    <location>
        <begin position="161"/>
        <end position="192"/>
    </location>
</feature>
<gene>
    <name evidence="2" type="ORF">Srubr_20110</name>
</gene>
<sequence>MREDRLRQEAGGPLTGGRVGAVAAVRGEGAGEPGVDVGLHAQSGAAGELVADGFVALAGLGLLQCAQLARRLELVGAGRDPLRLAYGGVPFGGGRGLRGELGLDDVVGVRVVHGARRGSSEELVGALPLGQFRRRRSSAARSSCREACLASNRTSWRARATAAASMPFARRRTTRGASGAPGRPGSGHRRPRLCVREGAWALRRPECGSVSRSRPASPA</sequence>
<proteinExistence type="predicted"/>